<sequence>MPNINEARDRGKLRLNECSCQTREGEPGNGGQWRPLRDRESTKGQVTRHGFHPSELLEQKVVDGRKFSEQIGPRPHPTSSAAEAQKRTLIRIRLPTRLHAENSRVLEDALRLLGHLRRTEDDETDLGSRSIAGSPSRGVALRPSGIGHGFIVHDNNLRRSRGLQEGRKEGRKREGAGVKHVAQRGATRQKNKVHGDEEVSTGAMEGERDGTGRDGQEGGRRQKEGLLCVARYGSTARHCSL</sequence>
<evidence type="ECO:0000313" key="3">
    <source>
        <dbReference type="Proteomes" id="UP000077202"/>
    </source>
</evidence>
<evidence type="ECO:0000313" key="2">
    <source>
        <dbReference type="EMBL" id="OAE32275.1"/>
    </source>
</evidence>
<feature type="region of interest" description="Disordered" evidence="1">
    <location>
        <begin position="121"/>
        <end position="143"/>
    </location>
</feature>
<feature type="compositionally biased region" description="Basic and acidic residues" evidence="1">
    <location>
        <begin position="162"/>
        <end position="177"/>
    </location>
</feature>
<feature type="region of interest" description="Disordered" evidence="1">
    <location>
        <begin position="1"/>
        <end position="55"/>
    </location>
</feature>
<protein>
    <submittedName>
        <fullName evidence="2">Uncharacterized protein</fullName>
    </submittedName>
</protein>
<accession>A0A176WIW4</accession>
<name>A0A176WIW4_MARPO</name>
<feature type="region of interest" description="Disordered" evidence="1">
    <location>
        <begin position="160"/>
        <end position="224"/>
    </location>
</feature>
<comment type="caution">
    <text evidence="2">The sequence shown here is derived from an EMBL/GenBank/DDBJ whole genome shotgun (WGS) entry which is preliminary data.</text>
</comment>
<dbReference type="AlphaFoldDB" id="A0A176WIW4"/>
<gene>
    <name evidence="2" type="ORF">AXG93_1865s1330</name>
</gene>
<keyword evidence="3" id="KW-1185">Reference proteome</keyword>
<evidence type="ECO:0000256" key="1">
    <source>
        <dbReference type="SAM" id="MobiDB-lite"/>
    </source>
</evidence>
<feature type="compositionally biased region" description="Basic and acidic residues" evidence="1">
    <location>
        <begin position="205"/>
        <end position="224"/>
    </location>
</feature>
<proteinExistence type="predicted"/>
<organism evidence="2 3">
    <name type="scientific">Marchantia polymorpha subsp. ruderalis</name>
    <dbReference type="NCBI Taxonomy" id="1480154"/>
    <lineage>
        <taxon>Eukaryota</taxon>
        <taxon>Viridiplantae</taxon>
        <taxon>Streptophyta</taxon>
        <taxon>Embryophyta</taxon>
        <taxon>Marchantiophyta</taxon>
        <taxon>Marchantiopsida</taxon>
        <taxon>Marchantiidae</taxon>
        <taxon>Marchantiales</taxon>
        <taxon>Marchantiaceae</taxon>
        <taxon>Marchantia</taxon>
    </lineage>
</organism>
<feature type="compositionally biased region" description="Basic and acidic residues" evidence="1">
    <location>
        <begin position="1"/>
        <end position="15"/>
    </location>
</feature>
<dbReference type="EMBL" id="LVLJ01000872">
    <property type="protein sequence ID" value="OAE32275.1"/>
    <property type="molecule type" value="Genomic_DNA"/>
</dbReference>
<dbReference type="Proteomes" id="UP000077202">
    <property type="component" value="Unassembled WGS sequence"/>
</dbReference>
<reference evidence="2" key="1">
    <citation type="submission" date="2016-03" db="EMBL/GenBank/DDBJ databases">
        <title>Mechanisms controlling the formation of the plant cell surface in tip-growing cells are functionally conserved among land plants.</title>
        <authorList>
            <person name="Honkanen S."/>
            <person name="Jones V.A."/>
            <person name="Morieri G."/>
            <person name="Champion C."/>
            <person name="Hetherington A.J."/>
            <person name="Kelly S."/>
            <person name="Saint-Marcoux D."/>
            <person name="Proust H."/>
            <person name="Prescott H."/>
            <person name="Dolan L."/>
        </authorList>
    </citation>
    <scope>NUCLEOTIDE SEQUENCE [LARGE SCALE GENOMIC DNA]</scope>
    <source>
        <tissue evidence="2">Whole gametophyte</tissue>
    </source>
</reference>